<dbReference type="Proteomes" id="UP000266861">
    <property type="component" value="Unassembled WGS sequence"/>
</dbReference>
<accession>A0A397JPX0</accession>
<sequence>MKRKHEENGFHEKRKIMADVELGESTLSMAYAAAIFTDSLLRALLRALVIKEAEEVVKKNDDDDNVVGDEDDEKIMRFDDNDIGDIDGFNDDVVGIEDCVNVVDNSFIDDGDNDGGGGKSKDVKHIYGELKTSVEVEERIQLRNDDLDEEYFEKEATMTQNNVKPWVKHLSVSVKELNRERIQLCDDNLDESCLEKLNLEFEHLREIMRAFIHKAIEESLQKTDEMNELLLQDFSRLQELYACQYLLMTALIEKRLNSKKGIDPHRLFQSSF</sequence>
<reference evidence="1 2" key="1">
    <citation type="submission" date="2018-08" db="EMBL/GenBank/DDBJ databases">
        <title>Genome and evolution of the arbuscular mycorrhizal fungus Diversispora epigaea (formerly Glomus versiforme) and its bacterial endosymbionts.</title>
        <authorList>
            <person name="Sun X."/>
            <person name="Fei Z."/>
            <person name="Harrison M."/>
        </authorList>
    </citation>
    <scope>NUCLEOTIDE SEQUENCE [LARGE SCALE GENOMIC DNA]</scope>
    <source>
        <strain evidence="1 2">IT104</strain>
    </source>
</reference>
<name>A0A397JPX0_9GLOM</name>
<dbReference type="STRING" id="1348612.A0A397JPX0"/>
<evidence type="ECO:0000313" key="2">
    <source>
        <dbReference type="Proteomes" id="UP000266861"/>
    </source>
</evidence>
<evidence type="ECO:0000313" key="1">
    <source>
        <dbReference type="EMBL" id="RHZ89402.1"/>
    </source>
</evidence>
<comment type="caution">
    <text evidence="1">The sequence shown here is derived from an EMBL/GenBank/DDBJ whole genome shotgun (WGS) entry which is preliminary data.</text>
</comment>
<dbReference type="OrthoDB" id="642895at2759"/>
<gene>
    <name evidence="1" type="ORF">Glove_15g1</name>
</gene>
<dbReference type="EMBL" id="PQFF01000013">
    <property type="protein sequence ID" value="RHZ89402.1"/>
    <property type="molecule type" value="Genomic_DNA"/>
</dbReference>
<keyword evidence="2" id="KW-1185">Reference proteome</keyword>
<proteinExistence type="predicted"/>
<organism evidence="1 2">
    <name type="scientific">Diversispora epigaea</name>
    <dbReference type="NCBI Taxonomy" id="1348612"/>
    <lineage>
        <taxon>Eukaryota</taxon>
        <taxon>Fungi</taxon>
        <taxon>Fungi incertae sedis</taxon>
        <taxon>Mucoromycota</taxon>
        <taxon>Glomeromycotina</taxon>
        <taxon>Glomeromycetes</taxon>
        <taxon>Diversisporales</taxon>
        <taxon>Diversisporaceae</taxon>
        <taxon>Diversispora</taxon>
    </lineage>
</organism>
<dbReference type="AlphaFoldDB" id="A0A397JPX0"/>
<protein>
    <submittedName>
        <fullName evidence="1">Uncharacterized protein</fullName>
    </submittedName>
</protein>